<feature type="chain" id="PRO_5017726516" description="Outer membrane protein beta-barrel domain-containing protein" evidence="1">
    <location>
        <begin position="30"/>
        <end position="219"/>
    </location>
</feature>
<dbReference type="RefSeq" id="WP_116852625.1">
    <property type="nucleotide sequence ID" value="NZ_QTJV01000002.1"/>
</dbReference>
<evidence type="ECO:0000313" key="2">
    <source>
        <dbReference type="EMBL" id="RFM35143.1"/>
    </source>
</evidence>
<reference evidence="2 3" key="1">
    <citation type="submission" date="2018-08" db="EMBL/GenBank/DDBJ databases">
        <title>Chitinophaga sp. K20C18050901, a novel bacterium isolated from forest soil.</title>
        <authorList>
            <person name="Wang C."/>
        </authorList>
    </citation>
    <scope>NUCLEOTIDE SEQUENCE [LARGE SCALE GENOMIC DNA]</scope>
    <source>
        <strain evidence="2 3">K20C18050901</strain>
    </source>
</reference>
<protein>
    <recommendedName>
        <fullName evidence="4">Outer membrane protein beta-barrel domain-containing protein</fullName>
    </recommendedName>
</protein>
<evidence type="ECO:0008006" key="4">
    <source>
        <dbReference type="Google" id="ProtNLM"/>
    </source>
</evidence>
<dbReference type="EMBL" id="QTJV01000002">
    <property type="protein sequence ID" value="RFM35143.1"/>
    <property type="molecule type" value="Genomic_DNA"/>
</dbReference>
<organism evidence="2 3">
    <name type="scientific">Chitinophaga silvisoli</name>
    <dbReference type="NCBI Taxonomy" id="2291814"/>
    <lineage>
        <taxon>Bacteria</taxon>
        <taxon>Pseudomonadati</taxon>
        <taxon>Bacteroidota</taxon>
        <taxon>Chitinophagia</taxon>
        <taxon>Chitinophagales</taxon>
        <taxon>Chitinophagaceae</taxon>
        <taxon>Chitinophaga</taxon>
    </lineage>
</organism>
<evidence type="ECO:0000313" key="3">
    <source>
        <dbReference type="Proteomes" id="UP000261174"/>
    </source>
</evidence>
<proteinExistence type="predicted"/>
<keyword evidence="1" id="KW-0732">Signal</keyword>
<keyword evidence="3" id="KW-1185">Reference proteome</keyword>
<dbReference type="Proteomes" id="UP000261174">
    <property type="component" value="Unassembled WGS sequence"/>
</dbReference>
<gene>
    <name evidence="2" type="ORF">DXN04_07045</name>
</gene>
<comment type="caution">
    <text evidence="2">The sequence shown here is derived from an EMBL/GenBank/DDBJ whole genome shotgun (WGS) entry which is preliminary data.</text>
</comment>
<feature type="signal peptide" evidence="1">
    <location>
        <begin position="1"/>
        <end position="29"/>
    </location>
</feature>
<accession>A0A3E1P4L4</accession>
<dbReference type="OrthoDB" id="644441at2"/>
<dbReference type="AlphaFoldDB" id="A0A3E1P4L4"/>
<sequence>MKNKPKPVPFTFGVLVSLLSLFSFLTCSAQSYTLRIKKGDYWLGGGLGIQGSVAPMGQYIGTSASLSAKGGYFVADKLSVGITVTGGYSIVDKKDKGVYNRGISFLMGPLVNYHIPISRNFFLEPIICTTWGPVSVKSMVSASPEQYVKVKGHAFCEIGGIGPFFEVIPQKAEFGVQLLVAVLQQSTTIYGSNGEAVPGSKVWDNKTGPAMNVEFRLHF</sequence>
<evidence type="ECO:0000256" key="1">
    <source>
        <dbReference type="SAM" id="SignalP"/>
    </source>
</evidence>
<name>A0A3E1P4L4_9BACT</name>